<dbReference type="Gene3D" id="3.40.605.10">
    <property type="entry name" value="Aldehyde Dehydrogenase, Chain A, domain 1"/>
    <property type="match status" value="1"/>
</dbReference>
<dbReference type="InterPro" id="IPR016161">
    <property type="entry name" value="Ald_DH/histidinol_DH"/>
</dbReference>
<sequence>MRMWRRRLQQADALYHSAWAKGDIEPRLAVLHKLADLIDSRAEELAKIASQEMGKLIKQSRGEVKLCAQIARYYADNAKSFLAPVKYPPNWVKPGLSTIPLASYWRWSRGTSPITS</sequence>
<dbReference type="Pfam" id="PF00171">
    <property type="entry name" value="Aldedh"/>
    <property type="match status" value="1"/>
</dbReference>
<dbReference type="EC" id="1.2.1.16" evidence="3"/>
<dbReference type="GO" id="GO:0004777">
    <property type="term" value="F:succinate-semialdehyde dehydrogenase (NAD+) activity"/>
    <property type="evidence" value="ECO:0007669"/>
    <property type="project" value="TreeGrafter"/>
</dbReference>
<accession>A0A2X3F033</accession>
<dbReference type="EMBL" id="UAWN01000014">
    <property type="protein sequence ID" value="SQC39535.1"/>
    <property type="molecule type" value="Genomic_DNA"/>
</dbReference>
<evidence type="ECO:0000259" key="2">
    <source>
        <dbReference type="Pfam" id="PF00171"/>
    </source>
</evidence>
<organism evidence="3 4">
    <name type="scientific">Klebsiella pneumoniae</name>
    <dbReference type="NCBI Taxonomy" id="573"/>
    <lineage>
        <taxon>Bacteria</taxon>
        <taxon>Pseudomonadati</taxon>
        <taxon>Pseudomonadota</taxon>
        <taxon>Gammaproteobacteria</taxon>
        <taxon>Enterobacterales</taxon>
        <taxon>Enterobacteriaceae</taxon>
        <taxon>Klebsiella/Raoultella group</taxon>
        <taxon>Klebsiella</taxon>
        <taxon>Klebsiella pneumoniae complex</taxon>
    </lineage>
</organism>
<name>A0A2X3F033_KLEPN</name>
<keyword evidence="1 3" id="KW-0560">Oxidoreductase</keyword>
<proteinExistence type="predicted"/>
<evidence type="ECO:0000256" key="1">
    <source>
        <dbReference type="ARBA" id="ARBA00023002"/>
    </source>
</evidence>
<dbReference type="SUPFAM" id="SSF53720">
    <property type="entry name" value="ALDH-like"/>
    <property type="match status" value="1"/>
</dbReference>
<dbReference type="PANTHER" id="PTHR43217">
    <property type="entry name" value="SUCCINATE SEMIALDEHYDE DEHYDROGENASE [NAD(P)+] SAD"/>
    <property type="match status" value="1"/>
</dbReference>
<protein>
    <submittedName>
        <fullName evidence="3">Succinate-semialdehyde dehydrogenase</fullName>
        <ecNumber evidence="3">1.2.1.16</ecNumber>
    </submittedName>
</protein>
<dbReference type="InterPro" id="IPR047110">
    <property type="entry name" value="GABD/Sad-like"/>
</dbReference>
<dbReference type="Proteomes" id="UP000251088">
    <property type="component" value="Unassembled WGS sequence"/>
</dbReference>
<reference evidence="3 4" key="1">
    <citation type="submission" date="2018-06" db="EMBL/GenBank/DDBJ databases">
        <authorList>
            <consortium name="Pathogen Informatics"/>
            <person name="Doyle S."/>
        </authorList>
    </citation>
    <scope>NUCLEOTIDE SEQUENCE [LARGE SCALE GENOMIC DNA]</scope>
    <source>
        <strain evidence="3 4">NCTC9128</strain>
    </source>
</reference>
<dbReference type="PANTHER" id="PTHR43217:SF2">
    <property type="entry name" value="SUCCINATE-SEMIALDEHYDE DEHYDROGENASE [NADP(+)]"/>
    <property type="match status" value="1"/>
</dbReference>
<gene>
    <name evidence="3" type="primary">sad_2</name>
    <name evidence="3" type="ORF">NCTC9128_05673</name>
</gene>
<evidence type="ECO:0000313" key="4">
    <source>
        <dbReference type="Proteomes" id="UP000251088"/>
    </source>
</evidence>
<feature type="domain" description="Aldehyde dehydrogenase" evidence="2">
    <location>
        <begin position="8"/>
        <end position="80"/>
    </location>
</feature>
<dbReference type="InterPro" id="IPR016162">
    <property type="entry name" value="Ald_DH_N"/>
</dbReference>
<evidence type="ECO:0000313" key="3">
    <source>
        <dbReference type="EMBL" id="SQC39535.1"/>
    </source>
</evidence>
<dbReference type="InterPro" id="IPR015590">
    <property type="entry name" value="Aldehyde_DH_dom"/>
</dbReference>
<dbReference type="AlphaFoldDB" id="A0A2X3F033"/>